<name>A0A4Z2FU50_9TELE</name>
<feature type="compositionally biased region" description="Pro residues" evidence="1">
    <location>
        <begin position="113"/>
        <end position="125"/>
    </location>
</feature>
<keyword evidence="3" id="KW-1185">Reference proteome</keyword>
<sequence>MSTAGFNSQNGTGTGQTYANGPSQNPVSPQQLPGVGYGAAHPAPYGPVPGKAPPMPAHPGLYPSGPFQPVTPVGSYQPVAPVGSYQPVAPVGSYQPGPPHASYPAPSGQSLLPRPPMGGPPPRTPPQSNSPGPRPPPAQATPPPPAVSSGGYYATPQHPAAPAWQYNAAMGPPGAGNAPPRGPAPSHANPASNSTGPPPPSSAYSPAPAAPAPHHVSHGGPQMPRSPQHGYAPPGRTPPSGRVASKRRSGEVRHSLGRINNPVTRSFHVSMNQTNDL</sequence>
<evidence type="ECO:0000313" key="3">
    <source>
        <dbReference type="Proteomes" id="UP000314294"/>
    </source>
</evidence>
<organism evidence="2 3">
    <name type="scientific">Liparis tanakae</name>
    <name type="common">Tanaka's snailfish</name>
    <dbReference type="NCBI Taxonomy" id="230148"/>
    <lineage>
        <taxon>Eukaryota</taxon>
        <taxon>Metazoa</taxon>
        <taxon>Chordata</taxon>
        <taxon>Craniata</taxon>
        <taxon>Vertebrata</taxon>
        <taxon>Euteleostomi</taxon>
        <taxon>Actinopterygii</taxon>
        <taxon>Neopterygii</taxon>
        <taxon>Teleostei</taxon>
        <taxon>Neoteleostei</taxon>
        <taxon>Acanthomorphata</taxon>
        <taxon>Eupercaria</taxon>
        <taxon>Perciformes</taxon>
        <taxon>Cottioidei</taxon>
        <taxon>Cottales</taxon>
        <taxon>Liparidae</taxon>
        <taxon>Liparis</taxon>
    </lineage>
</organism>
<feature type="compositionally biased region" description="Pro residues" evidence="1">
    <location>
        <begin position="44"/>
        <end position="57"/>
    </location>
</feature>
<dbReference type="Proteomes" id="UP000314294">
    <property type="component" value="Unassembled WGS sequence"/>
</dbReference>
<protein>
    <submittedName>
        <fullName evidence="2">Uncharacterized protein</fullName>
    </submittedName>
</protein>
<evidence type="ECO:0000313" key="2">
    <source>
        <dbReference type="EMBL" id="TNN44400.1"/>
    </source>
</evidence>
<comment type="caution">
    <text evidence="2">The sequence shown here is derived from an EMBL/GenBank/DDBJ whole genome shotgun (WGS) entry which is preliminary data.</text>
</comment>
<dbReference type="PRINTS" id="PR01217">
    <property type="entry name" value="PRICHEXTENSN"/>
</dbReference>
<dbReference type="EMBL" id="SRLO01000904">
    <property type="protein sequence ID" value="TNN44400.1"/>
    <property type="molecule type" value="Genomic_DNA"/>
</dbReference>
<proteinExistence type="predicted"/>
<feature type="compositionally biased region" description="Polar residues" evidence="1">
    <location>
        <begin position="1"/>
        <end position="31"/>
    </location>
</feature>
<dbReference type="AlphaFoldDB" id="A0A4Z2FU50"/>
<evidence type="ECO:0000256" key="1">
    <source>
        <dbReference type="SAM" id="MobiDB-lite"/>
    </source>
</evidence>
<reference evidence="2 3" key="1">
    <citation type="submission" date="2019-03" db="EMBL/GenBank/DDBJ databases">
        <title>First draft genome of Liparis tanakae, snailfish: a comprehensive survey of snailfish specific genes.</title>
        <authorList>
            <person name="Kim W."/>
            <person name="Song I."/>
            <person name="Jeong J.-H."/>
            <person name="Kim D."/>
            <person name="Kim S."/>
            <person name="Ryu S."/>
            <person name="Song J.Y."/>
            <person name="Lee S.K."/>
        </authorList>
    </citation>
    <scope>NUCLEOTIDE SEQUENCE [LARGE SCALE GENOMIC DNA]</scope>
    <source>
        <tissue evidence="2">Muscle</tissue>
    </source>
</reference>
<feature type="region of interest" description="Disordered" evidence="1">
    <location>
        <begin position="1"/>
        <end position="277"/>
    </location>
</feature>
<feature type="compositionally biased region" description="Low complexity" evidence="1">
    <location>
        <begin position="168"/>
        <end position="179"/>
    </location>
</feature>
<accession>A0A4Z2FU50</accession>
<gene>
    <name evidence="2" type="ORF">EYF80_045393</name>
</gene>
<feature type="compositionally biased region" description="Pro residues" evidence="1">
    <location>
        <begin position="132"/>
        <end position="146"/>
    </location>
</feature>
<feature type="compositionally biased region" description="Polar residues" evidence="1">
    <location>
        <begin position="261"/>
        <end position="277"/>
    </location>
</feature>